<dbReference type="InterPro" id="IPR013087">
    <property type="entry name" value="Znf_C2H2_type"/>
</dbReference>
<evidence type="ECO:0000259" key="3">
    <source>
        <dbReference type="PROSITE" id="PS50157"/>
    </source>
</evidence>
<keyword evidence="1" id="KW-0863">Zinc-finger</keyword>
<keyword evidence="1" id="KW-0479">Metal-binding</keyword>
<reference evidence="4 5" key="1">
    <citation type="submission" date="2014-04" db="EMBL/GenBank/DDBJ databases">
        <title>Evolutionary Origins and Diversification of the Mycorrhizal Mutualists.</title>
        <authorList>
            <consortium name="DOE Joint Genome Institute"/>
            <consortium name="Mycorrhizal Genomics Consortium"/>
            <person name="Kohler A."/>
            <person name="Kuo A."/>
            <person name="Nagy L.G."/>
            <person name="Floudas D."/>
            <person name="Copeland A."/>
            <person name="Barry K.W."/>
            <person name="Cichocki N."/>
            <person name="Veneault-Fourrey C."/>
            <person name="LaButti K."/>
            <person name="Lindquist E.A."/>
            <person name="Lipzen A."/>
            <person name="Lundell T."/>
            <person name="Morin E."/>
            <person name="Murat C."/>
            <person name="Riley R."/>
            <person name="Ohm R."/>
            <person name="Sun H."/>
            <person name="Tunlid A."/>
            <person name="Henrissat B."/>
            <person name="Grigoriev I.V."/>
            <person name="Hibbett D.S."/>
            <person name="Martin F."/>
        </authorList>
    </citation>
    <scope>NUCLEOTIDE SEQUENCE [LARGE SCALE GENOMIC DNA]</scope>
    <source>
        <strain evidence="4 5">Koide BX008</strain>
    </source>
</reference>
<dbReference type="Proteomes" id="UP000054549">
    <property type="component" value="Unassembled WGS sequence"/>
</dbReference>
<evidence type="ECO:0000256" key="2">
    <source>
        <dbReference type="SAM" id="MobiDB-lite"/>
    </source>
</evidence>
<dbReference type="AlphaFoldDB" id="A0A0C2WRB9"/>
<feature type="region of interest" description="Disordered" evidence="2">
    <location>
        <begin position="369"/>
        <end position="395"/>
    </location>
</feature>
<accession>A0A0C2WRB9</accession>
<keyword evidence="1" id="KW-0862">Zinc</keyword>
<evidence type="ECO:0000313" key="5">
    <source>
        <dbReference type="Proteomes" id="UP000054549"/>
    </source>
</evidence>
<evidence type="ECO:0000256" key="1">
    <source>
        <dbReference type="PROSITE-ProRule" id="PRU00042"/>
    </source>
</evidence>
<feature type="compositionally biased region" description="Low complexity" evidence="2">
    <location>
        <begin position="251"/>
        <end position="273"/>
    </location>
</feature>
<dbReference type="HOGENOM" id="CLU_601244_0_0_1"/>
<dbReference type="PROSITE" id="PS50157">
    <property type="entry name" value="ZINC_FINGER_C2H2_2"/>
    <property type="match status" value="1"/>
</dbReference>
<name>A0A0C2WRB9_AMAMK</name>
<keyword evidence="5" id="KW-1185">Reference proteome</keyword>
<sequence>MQQASCSQQNTFPFNDDLIQQYASLQDSSTTLDPVEWSFSDHEWASLMNICDKSQSDSRLSLPFDESLFAEDSANFTPSLGEQDLQDSISLEQLCEWDHIPLLAHGGDVYLGALVGGTLPTPQSAGFRLSSYSPEAIYSTDSRVSYWQPLLYHNLDHNLPQHRICKLGQWHINMEWFVTPCNDVVHVIDRLIGESIDQFVQTPHVRTEFCEPINAMPPFIINEGSNPSSTQNQVEARAELEAQNQSPMTPSLPSSGDLSSSLPPSTVVPPRTRTSTRRKKGSVAKNQAVQHALCLWDNCNQLITTDRRSVGKHIRGHLRALGLSLTTSDYTTTEAHRVHCLWRDDVHCPYSDRYQSEALASLNARKTWQSDRSATRDSANLYQQPHSNRGHDVDVELSSDGDGALLSVHSLINHICTKHLLSLAMTCSDCGEQFTRTDAHLRHQREVHKGRQRRR</sequence>
<dbReference type="PROSITE" id="PS00028">
    <property type="entry name" value="ZINC_FINGER_C2H2_1"/>
    <property type="match status" value="1"/>
</dbReference>
<protein>
    <recommendedName>
        <fullName evidence="3">C2H2-type domain-containing protein</fullName>
    </recommendedName>
</protein>
<dbReference type="EMBL" id="KN818318">
    <property type="protein sequence ID" value="KIL59291.1"/>
    <property type="molecule type" value="Genomic_DNA"/>
</dbReference>
<proteinExistence type="predicted"/>
<gene>
    <name evidence="4" type="ORF">M378DRAFT_180883</name>
</gene>
<dbReference type="GO" id="GO:0008270">
    <property type="term" value="F:zinc ion binding"/>
    <property type="evidence" value="ECO:0007669"/>
    <property type="project" value="UniProtKB-KW"/>
</dbReference>
<feature type="region of interest" description="Disordered" evidence="2">
    <location>
        <begin position="220"/>
        <end position="284"/>
    </location>
</feature>
<feature type="compositionally biased region" description="Polar residues" evidence="2">
    <location>
        <begin position="369"/>
        <end position="387"/>
    </location>
</feature>
<dbReference type="InParanoid" id="A0A0C2WRB9"/>
<evidence type="ECO:0000313" key="4">
    <source>
        <dbReference type="EMBL" id="KIL59291.1"/>
    </source>
</evidence>
<dbReference type="OrthoDB" id="3065841at2759"/>
<organism evidence="4 5">
    <name type="scientific">Amanita muscaria (strain Koide BX008)</name>
    <dbReference type="NCBI Taxonomy" id="946122"/>
    <lineage>
        <taxon>Eukaryota</taxon>
        <taxon>Fungi</taxon>
        <taxon>Dikarya</taxon>
        <taxon>Basidiomycota</taxon>
        <taxon>Agaricomycotina</taxon>
        <taxon>Agaricomycetes</taxon>
        <taxon>Agaricomycetidae</taxon>
        <taxon>Agaricales</taxon>
        <taxon>Pluteineae</taxon>
        <taxon>Amanitaceae</taxon>
        <taxon>Amanita</taxon>
    </lineage>
</organism>
<feature type="domain" description="C2H2-type" evidence="3">
    <location>
        <begin position="425"/>
        <end position="453"/>
    </location>
</feature>
<feature type="compositionally biased region" description="Polar residues" evidence="2">
    <location>
        <begin position="223"/>
        <end position="234"/>
    </location>
</feature>